<evidence type="ECO:0000256" key="1">
    <source>
        <dbReference type="SAM" id="MobiDB-lite"/>
    </source>
</evidence>
<comment type="caution">
    <text evidence="2">The sequence shown here is derived from an EMBL/GenBank/DDBJ whole genome shotgun (WGS) entry which is preliminary data.</text>
</comment>
<accession>A0ABD2PIV6</accession>
<reference evidence="2 3" key="1">
    <citation type="submission" date="2024-11" db="EMBL/GenBank/DDBJ databases">
        <title>Adaptive evolution of stress response genes in parasites aligns with host niche diversity.</title>
        <authorList>
            <person name="Hahn C."/>
            <person name="Resl P."/>
        </authorList>
    </citation>
    <scope>NUCLEOTIDE SEQUENCE [LARGE SCALE GENOMIC DNA]</scope>
    <source>
        <strain evidence="2">EGGRZ-B1_66</strain>
        <tissue evidence="2">Body</tissue>
    </source>
</reference>
<dbReference type="Proteomes" id="UP001626550">
    <property type="component" value="Unassembled WGS sequence"/>
</dbReference>
<feature type="region of interest" description="Disordered" evidence="1">
    <location>
        <begin position="41"/>
        <end position="69"/>
    </location>
</feature>
<organism evidence="2 3">
    <name type="scientific">Cichlidogyrus casuarinus</name>
    <dbReference type="NCBI Taxonomy" id="1844966"/>
    <lineage>
        <taxon>Eukaryota</taxon>
        <taxon>Metazoa</taxon>
        <taxon>Spiralia</taxon>
        <taxon>Lophotrochozoa</taxon>
        <taxon>Platyhelminthes</taxon>
        <taxon>Monogenea</taxon>
        <taxon>Monopisthocotylea</taxon>
        <taxon>Dactylogyridea</taxon>
        <taxon>Ancyrocephalidae</taxon>
        <taxon>Cichlidogyrus</taxon>
    </lineage>
</organism>
<protein>
    <submittedName>
        <fullName evidence="2">Uncharacterized protein</fullName>
    </submittedName>
</protein>
<dbReference type="AlphaFoldDB" id="A0ABD2PIV6"/>
<proteinExistence type="predicted"/>
<evidence type="ECO:0000313" key="2">
    <source>
        <dbReference type="EMBL" id="KAL3306868.1"/>
    </source>
</evidence>
<gene>
    <name evidence="2" type="ORF">Ciccas_014636</name>
</gene>
<name>A0ABD2PIV6_9PLAT</name>
<keyword evidence="3" id="KW-1185">Reference proteome</keyword>
<feature type="non-terminal residue" evidence="2">
    <location>
        <position position="85"/>
    </location>
</feature>
<evidence type="ECO:0000313" key="3">
    <source>
        <dbReference type="Proteomes" id="UP001626550"/>
    </source>
</evidence>
<sequence>MEADCGTNPNVYVWRPRLCNDPSIKMEPLYAGRTILLESADEEAKLTDEGSNSSSSDSEEDTDGQLVDNCDSQMLTCQFTDPNNA</sequence>
<dbReference type="EMBL" id="JBJKFK010009271">
    <property type="protein sequence ID" value="KAL3306868.1"/>
    <property type="molecule type" value="Genomic_DNA"/>
</dbReference>